<dbReference type="AlphaFoldDB" id="A0A835S9B6"/>
<dbReference type="EMBL" id="JADCNM010000001">
    <property type="protein sequence ID" value="KAG0502141.1"/>
    <property type="molecule type" value="Genomic_DNA"/>
</dbReference>
<name>A0A835S9B6_VANPL</name>
<sequence>MRNEENLYHLPKLSHLIKGRRKEPVVRVSTFQKKQLSPSPLLFSCRGFSFVTTLPLDVDLLCSHGLVSDVTGRKE</sequence>
<organism evidence="1 2">
    <name type="scientific">Vanilla planifolia</name>
    <name type="common">Vanilla</name>
    <dbReference type="NCBI Taxonomy" id="51239"/>
    <lineage>
        <taxon>Eukaryota</taxon>
        <taxon>Viridiplantae</taxon>
        <taxon>Streptophyta</taxon>
        <taxon>Embryophyta</taxon>
        <taxon>Tracheophyta</taxon>
        <taxon>Spermatophyta</taxon>
        <taxon>Magnoliopsida</taxon>
        <taxon>Liliopsida</taxon>
        <taxon>Asparagales</taxon>
        <taxon>Orchidaceae</taxon>
        <taxon>Vanilloideae</taxon>
        <taxon>Vanilleae</taxon>
        <taxon>Vanilla</taxon>
    </lineage>
</organism>
<gene>
    <name evidence="1" type="ORF">HPP92_002213</name>
</gene>
<accession>A0A835S9B6</accession>
<evidence type="ECO:0000313" key="2">
    <source>
        <dbReference type="Proteomes" id="UP000639772"/>
    </source>
</evidence>
<comment type="caution">
    <text evidence="1">The sequence shown here is derived from an EMBL/GenBank/DDBJ whole genome shotgun (WGS) entry which is preliminary data.</text>
</comment>
<evidence type="ECO:0000313" key="1">
    <source>
        <dbReference type="EMBL" id="KAG0502141.1"/>
    </source>
</evidence>
<dbReference type="Proteomes" id="UP000639772">
    <property type="component" value="Chromosome 1"/>
</dbReference>
<reference evidence="1 2" key="1">
    <citation type="journal article" date="2020" name="Nat. Food">
        <title>A phased Vanilla planifolia genome enables genetic improvement of flavour and production.</title>
        <authorList>
            <person name="Hasing T."/>
            <person name="Tang H."/>
            <person name="Brym M."/>
            <person name="Khazi F."/>
            <person name="Huang T."/>
            <person name="Chambers A.H."/>
        </authorList>
    </citation>
    <scope>NUCLEOTIDE SEQUENCE [LARGE SCALE GENOMIC DNA]</scope>
    <source>
        <tissue evidence="1">Leaf</tissue>
    </source>
</reference>
<protein>
    <submittedName>
        <fullName evidence="1">Uncharacterized protein</fullName>
    </submittedName>
</protein>
<proteinExistence type="predicted"/>